<dbReference type="Proteomes" id="UP001204151">
    <property type="component" value="Unassembled WGS sequence"/>
</dbReference>
<gene>
    <name evidence="3" type="ORF">NX784_04245</name>
</gene>
<evidence type="ECO:0000259" key="2">
    <source>
        <dbReference type="PROSITE" id="PS01124"/>
    </source>
</evidence>
<dbReference type="Pfam" id="PF12833">
    <property type="entry name" value="HTH_18"/>
    <property type="match status" value="1"/>
</dbReference>
<dbReference type="PROSITE" id="PS01124">
    <property type="entry name" value="HTH_ARAC_FAMILY_2"/>
    <property type="match status" value="1"/>
</dbReference>
<comment type="caution">
    <text evidence="3">The sequence shown here is derived from an EMBL/GenBank/DDBJ whole genome shotgun (WGS) entry which is preliminary data.</text>
</comment>
<dbReference type="Gene3D" id="1.10.10.60">
    <property type="entry name" value="Homeodomain-like"/>
    <property type="match status" value="1"/>
</dbReference>
<name>A0ABT1ZLJ5_9BURK</name>
<dbReference type="RefSeq" id="WP_258815442.1">
    <property type="nucleotide sequence ID" value="NZ_JANUGW010000002.1"/>
</dbReference>
<evidence type="ECO:0000313" key="3">
    <source>
        <dbReference type="EMBL" id="MCS0580793.1"/>
    </source>
</evidence>
<evidence type="ECO:0000313" key="4">
    <source>
        <dbReference type="Proteomes" id="UP001204151"/>
    </source>
</evidence>
<evidence type="ECO:0000256" key="1">
    <source>
        <dbReference type="SAM" id="MobiDB-lite"/>
    </source>
</evidence>
<protein>
    <submittedName>
        <fullName evidence="3">AraC family transcriptional regulator</fullName>
    </submittedName>
</protein>
<dbReference type="SMART" id="SM00342">
    <property type="entry name" value="HTH_ARAC"/>
    <property type="match status" value="1"/>
</dbReference>
<organism evidence="3 4">
    <name type="scientific">Massilia pinisoli</name>
    <dbReference type="NCBI Taxonomy" id="1772194"/>
    <lineage>
        <taxon>Bacteria</taxon>
        <taxon>Pseudomonadati</taxon>
        <taxon>Pseudomonadota</taxon>
        <taxon>Betaproteobacteria</taxon>
        <taxon>Burkholderiales</taxon>
        <taxon>Oxalobacteraceae</taxon>
        <taxon>Telluria group</taxon>
        <taxon>Massilia</taxon>
    </lineage>
</organism>
<reference evidence="3 4" key="1">
    <citation type="submission" date="2022-08" db="EMBL/GenBank/DDBJ databases">
        <title>Reclassification of Massilia species as members of the genera Telluria, Duganella, Pseudoduganella, Mokoshia gen. nov. and Zemynaea gen. nov. using orthogonal and non-orthogonal genome-based approaches.</title>
        <authorList>
            <person name="Bowman J.P."/>
        </authorList>
    </citation>
    <scope>NUCLEOTIDE SEQUENCE [LARGE SCALE GENOMIC DNA]</scope>
    <source>
        <strain evidence="3 4">JCM 31316</strain>
    </source>
</reference>
<dbReference type="InterPro" id="IPR018060">
    <property type="entry name" value="HTH_AraC"/>
</dbReference>
<dbReference type="EMBL" id="JANUGW010000002">
    <property type="protein sequence ID" value="MCS0580793.1"/>
    <property type="molecule type" value="Genomic_DNA"/>
</dbReference>
<proteinExistence type="predicted"/>
<feature type="region of interest" description="Disordered" evidence="1">
    <location>
        <begin position="1"/>
        <end position="27"/>
    </location>
</feature>
<sequence length="320" mass="35878">MGARPMNPGRANSTPNRQGPCPDPLARAPRVTVTSGAPTDWLRLPPASLQGALVALVGRDTRGLQLDAAQRLSHYPSSPCVSLSWLHGIDVGPVRQGPHGPEWEPLGADCMVSGTQAHPVTTWAETTGHGCMAIFRADAAQALFGLDLASIQDRFVRASDVMGPEWTPMWESLLASPDADLIDVLERHLARRWQALCGRATDQPSLRQIGRHWVERLAWHAHEWRREHSPRHVERRIKSFSGRSLREWQAIVRTEGLFFAARDLHEAGQPFDWAALALDEGFADQAHMTRTVRRITGFTPAEFARRFVEDESFWLYRLWA</sequence>
<feature type="domain" description="HTH araC/xylS-type" evidence="2">
    <location>
        <begin position="229"/>
        <end position="306"/>
    </location>
</feature>
<accession>A0ABT1ZLJ5</accession>
<keyword evidence="4" id="KW-1185">Reference proteome</keyword>